<proteinExistence type="predicted"/>
<dbReference type="EMBL" id="CSWP01000005">
    <property type="protein sequence ID" value="CPV56354.1"/>
    <property type="molecule type" value="Genomic_DNA"/>
</dbReference>
<protein>
    <recommendedName>
        <fullName evidence="3">Cro protein</fullName>
    </recommendedName>
</protein>
<dbReference type="Proteomes" id="UP000045782">
    <property type="component" value="Unassembled WGS sequence"/>
</dbReference>
<name>A0A0U0ZMZ3_9MYCO</name>
<dbReference type="AlphaFoldDB" id="A0A0U0ZMZ3"/>
<gene>
    <name evidence="1" type="ORF">ERS075579_02789</name>
</gene>
<accession>A0A0U0ZMZ3</accession>
<sequence length="91" mass="10099">MSYGLEWQPQGVRNTLATNNIETVAELARFLGVGSSTVYDAFDRNWAGRATPTLIDAMCQKFGIPMSQIVVEPMTKARPKQIRARRAVTVV</sequence>
<organism evidence="1 2">
    <name type="scientific">Mycobacteroides abscessus</name>
    <dbReference type="NCBI Taxonomy" id="36809"/>
    <lineage>
        <taxon>Bacteria</taxon>
        <taxon>Bacillati</taxon>
        <taxon>Actinomycetota</taxon>
        <taxon>Actinomycetes</taxon>
        <taxon>Mycobacteriales</taxon>
        <taxon>Mycobacteriaceae</taxon>
        <taxon>Mycobacteroides</taxon>
    </lineage>
</organism>
<evidence type="ECO:0008006" key="3">
    <source>
        <dbReference type="Google" id="ProtNLM"/>
    </source>
</evidence>
<dbReference type="RefSeq" id="WP_005117078.1">
    <property type="nucleotide sequence ID" value="NZ_CP029076.1"/>
</dbReference>
<evidence type="ECO:0000313" key="2">
    <source>
        <dbReference type="Proteomes" id="UP000045782"/>
    </source>
</evidence>
<evidence type="ECO:0000313" key="1">
    <source>
        <dbReference type="EMBL" id="CPV56354.1"/>
    </source>
</evidence>
<reference evidence="1 2" key="1">
    <citation type="submission" date="2015-03" db="EMBL/GenBank/DDBJ databases">
        <authorList>
            <person name="Murphy D."/>
        </authorList>
    </citation>
    <scope>NUCLEOTIDE SEQUENCE [LARGE SCALE GENOMIC DNA]</scope>
    <source>
        <strain evidence="1 2">PAP088</strain>
    </source>
</reference>